<accession>A0A518KB87</accession>
<dbReference type="SUPFAM" id="SSF52833">
    <property type="entry name" value="Thioredoxin-like"/>
    <property type="match status" value="1"/>
</dbReference>
<dbReference type="AlphaFoldDB" id="A0A518KB87"/>
<dbReference type="InterPro" id="IPR036249">
    <property type="entry name" value="Thioredoxin-like_sf"/>
</dbReference>
<keyword evidence="2" id="KW-0732">Signal</keyword>
<feature type="chain" id="PRO_5022166606" evidence="2">
    <location>
        <begin position="25"/>
        <end position="341"/>
    </location>
</feature>
<dbReference type="Proteomes" id="UP000316426">
    <property type="component" value="Chromosome"/>
</dbReference>
<sequence precursor="true">MSRRYPVALATLAAALACVANVSAQSYEAGEQEPALRLPTDPRLWHNSPPLTLESLKGKGVVFYLFEEESPRIAANWPNLQGLSKQYEGKPVLFVAVSSGTDPRVLKRYLGQYRVGWPVIHDYDRSLERAMAVPQLNPGGDEFAFRYVAGDGSMGQGKGADVAGTAEAALKGAAWRVDPAEVPEKLKGAWRAVELGSFTAAARPLTQAAESKDDELKAGAEKLLAAVEEELTSAAKEAQESLNEGDDWHAYKLLESIPQRFDGYEFDLIERAEDKTKELAKSDTVKGQIAAAKMLGKAMATASRGPSGVNRAKGLLNRLVEEHPDTEAAVKAQELLASIGS</sequence>
<evidence type="ECO:0000313" key="5">
    <source>
        <dbReference type="Proteomes" id="UP000316426"/>
    </source>
</evidence>
<keyword evidence="5" id="KW-1185">Reference proteome</keyword>
<feature type="domain" description="Alkyl hydroperoxide reductase subunit C/ Thiol specific antioxidant" evidence="3">
    <location>
        <begin position="50"/>
        <end position="135"/>
    </location>
</feature>
<dbReference type="PROSITE" id="PS51257">
    <property type="entry name" value="PROKAR_LIPOPROTEIN"/>
    <property type="match status" value="1"/>
</dbReference>
<keyword evidence="1" id="KW-0175">Coiled coil</keyword>
<dbReference type="Pfam" id="PF00578">
    <property type="entry name" value="AhpC-TSA"/>
    <property type="match status" value="1"/>
</dbReference>
<dbReference type="Gene3D" id="3.40.30.10">
    <property type="entry name" value="Glutaredoxin"/>
    <property type="match status" value="1"/>
</dbReference>
<dbReference type="EMBL" id="CP036349">
    <property type="protein sequence ID" value="QDV75050.1"/>
    <property type="molecule type" value="Genomic_DNA"/>
</dbReference>
<dbReference type="RefSeq" id="WP_145114007.1">
    <property type="nucleotide sequence ID" value="NZ_CP036349.1"/>
</dbReference>
<evidence type="ECO:0000313" key="4">
    <source>
        <dbReference type="EMBL" id="QDV75050.1"/>
    </source>
</evidence>
<dbReference type="InterPro" id="IPR000866">
    <property type="entry name" value="AhpC/TSA"/>
</dbReference>
<evidence type="ECO:0000256" key="2">
    <source>
        <dbReference type="SAM" id="SignalP"/>
    </source>
</evidence>
<dbReference type="GO" id="GO:0016491">
    <property type="term" value="F:oxidoreductase activity"/>
    <property type="evidence" value="ECO:0007669"/>
    <property type="project" value="InterPro"/>
</dbReference>
<reference evidence="4 5" key="1">
    <citation type="submission" date="2019-02" db="EMBL/GenBank/DDBJ databases">
        <title>Deep-cultivation of Planctomycetes and their phenomic and genomic characterization uncovers novel biology.</title>
        <authorList>
            <person name="Wiegand S."/>
            <person name="Jogler M."/>
            <person name="Boedeker C."/>
            <person name="Pinto D."/>
            <person name="Vollmers J."/>
            <person name="Rivas-Marin E."/>
            <person name="Kohn T."/>
            <person name="Peeters S.H."/>
            <person name="Heuer A."/>
            <person name="Rast P."/>
            <person name="Oberbeckmann S."/>
            <person name="Bunk B."/>
            <person name="Jeske O."/>
            <person name="Meyerdierks A."/>
            <person name="Storesund J.E."/>
            <person name="Kallscheuer N."/>
            <person name="Luecker S."/>
            <person name="Lage O.M."/>
            <person name="Pohl T."/>
            <person name="Merkel B.J."/>
            <person name="Hornburger P."/>
            <person name="Mueller R.-W."/>
            <person name="Bruemmer F."/>
            <person name="Labrenz M."/>
            <person name="Spormann A.M."/>
            <person name="Op den Camp H."/>
            <person name="Overmann J."/>
            <person name="Amann R."/>
            <person name="Jetten M.S.M."/>
            <person name="Mascher T."/>
            <person name="Medema M.H."/>
            <person name="Devos D.P."/>
            <person name="Kaster A.-K."/>
            <person name="Ovreas L."/>
            <person name="Rohde M."/>
            <person name="Galperin M.Y."/>
            <person name="Jogler C."/>
        </authorList>
    </citation>
    <scope>NUCLEOTIDE SEQUENCE [LARGE SCALE GENOMIC DNA]</scope>
    <source>
        <strain evidence="4 5">Spa11</strain>
    </source>
</reference>
<feature type="coiled-coil region" evidence="1">
    <location>
        <begin position="217"/>
        <end position="244"/>
    </location>
</feature>
<evidence type="ECO:0000256" key="1">
    <source>
        <dbReference type="SAM" id="Coils"/>
    </source>
</evidence>
<protein>
    <submittedName>
        <fullName evidence="4">Thiol-disulfide oxidoreductase ResA</fullName>
    </submittedName>
</protein>
<dbReference type="KEGG" id="bmei:Spa11_32590"/>
<name>A0A518KB87_9BACT</name>
<evidence type="ECO:0000259" key="3">
    <source>
        <dbReference type="Pfam" id="PF00578"/>
    </source>
</evidence>
<feature type="signal peptide" evidence="2">
    <location>
        <begin position="1"/>
        <end position="24"/>
    </location>
</feature>
<proteinExistence type="predicted"/>
<gene>
    <name evidence="4" type="primary">resA_6</name>
    <name evidence="4" type="ORF">Spa11_32590</name>
</gene>
<organism evidence="4 5">
    <name type="scientific">Botrimarina mediterranea</name>
    <dbReference type="NCBI Taxonomy" id="2528022"/>
    <lineage>
        <taxon>Bacteria</taxon>
        <taxon>Pseudomonadati</taxon>
        <taxon>Planctomycetota</taxon>
        <taxon>Planctomycetia</taxon>
        <taxon>Pirellulales</taxon>
        <taxon>Lacipirellulaceae</taxon>
        <taxon>Botrimarina</taxon>
    </lineage>
</organism>
<dbReference type="GO" id="GO:0016209">
    <property type="term" value="F:antioxidant activity"/>
    <property type="evidence" value="ECO:0007669"/>
    <property type="project" value="InterPro"/>
</dbReference>